<dbReference type="SUPFAM" id="SSF103481">
    <property type="entry name" value="Multidrug resistance efflux transporter EmrE"/>
    <property type="match status" value="2"/>
</dbReference>
<feature type="transmembrane region" description="Helical" evidence="2">
    <location>
        <begin position="102"/>
        <end position="124"/>
    </location>
</feature>
<keyword evidence="5" id="KW-1185">Reference proteome</keyword>
<sequence>MKYGLLSGCLWGLDTVILGIALTMVPFIGTIEAITLGAIVSSALHDVFCALWLLLYMGVRGRLGDTLAALKTRSGKVVMLGALLGGPLGMTGYVIAINNIGAGYTAIISSFYPAFGTLMAVLLLKEKITPGRLVALFVALGGIIAMGYLSADTSVPGDPLIGLTAAIVTVVGWGSEAVLCAWGMRDDAVDNETALQIRETTSALVYLFIVLPIFGAWAFTWNALPNIGVGVVALAALAGTCSYLFYYKGIATIGAAKGMALNISYSAWAVLFGLILLGTIPGPVEIICCVAILAGTILAACDWKELFSRKKLEV</sequence>
<dbReference type="PANTHER" id="PTHR22911:SF137">
    <property type="entry name" value="SOLUTE CARRIER FAMILY 35 MEMBER G2-RELATED"/>
    <property type="match status" value="1"/>
</dbReference>
<feature type="transmembrane region" description="Helical" evidence="2">
    <location>
        <begin position="131"/>
        <end position="149"/>
    </location>
</feature>
<dbReference type="Pfam" id="PF00892">
    <property type="entry name" value="EamA"/>
    <property type="match status" value="2"/>
</dbReference>
<comment type="caution">
    <text evidence="4">The sequence shown here is derived from an EMBL/GenBank/DDBJ whole genome shotgun (WGS) entry which is preliminary data.</text>
</comment>
<evidence type="ECO:0000259" key="3">
    <source>
        <dbReference type="Pfam" id="PF00892"/>
    </source>
</evidence>
<dbReference type="PANTHER" id="PTHR22911">
    <property type="entry name" value="ACYL-MALONYL CONDENSING ENZYME-RELATED"/>
    <property type="match status" value="1"/>
</dbReference>
<evidence type="ECO:0000256" key="1">
    <source>
        <dbReference type="ARBA" id="ARBA00007362"/>
    </source>
</evidence>
<keyword evidence="2" id="KW-0472">Membrane</keyword>
<feature type="transmembrane region" description="Helical" evidence="2">
    <location>
        <begin position="259"/>
        <end position="278"/>
    </location>
</feature>
<feature type="domain" description="EamA" evidence="3">
    <location>
        <begin position="161"/>
        <end position="299"/>
    </location>
</feature>
<gene>
    <name evidence="4" type="ORF">VIN30_04440</name>
</gene>
<feature type="transmembrane region" description="Helical" evidence="2">
    <location>
        <begin position="9"/>
        <end position="28"/>
    </location>
</feature>
<evidence type="ECO:0000313" key="4">
    <source>
        <dbReference type="EMBL" id="MEC4175690.1"/>
    </source>
</evidence>
<organism evidence="4 5">
    <name type="scientific">Adlercreutzia wanghongyangiae</name>
    <dbReference type="NCBI Taxonomy" id="3111451"/>
    <lineage>
        <taxon>Bacteria</taxon>
        <taxon>Bacillati</taxon>
        <taxon>Actinomycetota</taxon>
        <taxon>Coriobacteriia</taxon>
        <taxon>Eggerthellales</taxon>
        <taxon>Eggerthellaceae</taxon>
        <taxon>Adlercreutzia</taxon>
    </lineage>
</organism>
<name>A0ABU6IGZ1_9ACTN</name>
<evidence type="ECO:0000313" key="5">
    <source>
        <dbReference type="Proteomes" id="UP001349994"/>
    </source>
</evidence>
<feature type="transmembrane region" description="Helical" evidence="2">
    <location>
        <begin position="34"/>
        <end position="56"/>
    </location>
</feature>
<evidence type="ECO:0000256" key="2">
    <source>
        <dbReference type="SAM" id="Phobius"/>
    </source>
</evidence>
<reference evidence="4 5" key="1">
    <citation type="submission" date="2024-01" db="EMBL/GenBank/DDBJ databases">
        <title>novel species in genus Adlercreutzia.</title>
        <authorList>
            <person name="Liu X."/>
        </authorList>
    </citation>
    <scope>NUCLEOTIDE SEQUENCE [LARGE SCALE GENOMIC DNA]</scope>
    <source>
        <strain evidence="4 5">R7</strain>
    </source>
</reference>
<dbReference type="RefSeq" id="WP_338209602.1">
    <property type="nucleotide sequence ID" value="NZ_JAYMFF010000007.1"/>
</dbReference>
<keyword evidence="2" id="KW-0812">Transmembrane</keyword>
<accession>A0ABU6IGZ1</accession>
<comment type="similarity">
    <text evidence="1">Belongs to the EamA transporter family.</text>
</comment>
<proteinExistence type="inferred from homology"/>
<keyword evidence="2" id="KW-1133">Transmembrane helix</keyword>
<dbReference type="EMBL" id="JAYMFF010000007">
    <property type="protein sequence ID" value="MEC4175690.1"/>
    <property type="molecule type" value="Genomic_DNA"/>
</dbReference>
<dbReference type="InterPro" id="IPR037185">
    <property type="entry name" value="EmrE-like"/>
</dbReference>
<dbReference type="InterPro" id="IPR000620">
    <property type="entry name" value="EamA_dom"/>
</dbReference>
<feature type="transmembrane region" description="Helical" evidence="2">
    <location>
        <begin position="77"/>
        <end position="96"/>
    </location>
</feature>
<feature type="transmembrane region" description="Helical" evidence="2">
    <location>
        <begin position="227"/>
        <end position="247"/>
    </location>
</feature>
<feature type="domain" description="EamA" evidence="3">
    <location>
        <begin position="4"/>
        <end position="146"/>
    </location>
</feature>
<feature type="transmembrane region" description="Helical" evidence="2">
    <location>
        <begin position="161"/>
        <end position="182"/>
    </location>
</feature>
<dbReference type="Proteomes" id="UP001349994">
    <property type="component" value="Unassembled WGS sequence"/>
</dbReference>
<protein>
    <submittedName>
        <fullName evidence="4">DMT family transporter</fullName>
    </submittedName>
</protein>
<feature type="transmembrane region" description="Helical" evidence="2">
    <location>
        <begin position="284"/>
        <end position="301"/>
    </location>
</feature>
<feature type="transmembrane region" description="Helical" evidence="2">
    <location>
        <begin position="203"/>
        <end position="221"/>
    </location>
</feature>